<evidence type="ECO:0000256" key="2">
    <source>
        <dbReference type="SAM" id="Phobius"/>
    </source>
</evidence>
<evidence type="ECO:0000259" key="5">
    <source>
        <dbReference type="Pfam" id="PF25919"/>
    </source>
</evidence>
<protein>
    <submittedName>
        <fullName evidence="8">Heavy metal transporter</fullName>
    </submittedName>
</protein>
<dbReference type="InterPro" id="IPR058790">
    <property type="entry name" value="BSH_CusB"/>
</dbReference>
<name>A0ABR7UN01_9FLAO</name>
<keyword evidence="9" id="KW-1185">Reference proteome</keyword>
<dbReference type="InterPro" id="IPR051909">
    <property type="entry name" value="MFP_Cation_Efflux"/>
</dbReference>
<dbReference type="InterPro" id="IPR058791">
    <property type="entry name" value="3HB_CusB"/>
</dbReference>
<organism evidence="8 9">
    <name type="scientific">Flavobacterium pokkalii</name>
    <dbReference type="NCBI Taxonomy" id="1940408"/>
    <lineage>
        <taxon>Bacteria</taxon>
        <taxon>Pseudomonadati</taxon>
        <taxon>Bacteroidota</taxon>
        <taxon>Flavobacteriia</taxon>
        <taxon>Flavobacteriales</taxon>
        <taxon>Flavobacteriaceae</taxon>
        <taxon>Flavobacterium</taxon>
    </lineage>
</organism>
<feature type="domain" description="CusB-like barrel-sandwich hybrid" evidence="5">
    <location>
        <begin position="123"/>
        <end position="221"/>
    </location>
</feature>
<dbReference type="InterPro" id="IPR045800">
    <property type="entry name" value="HMBD"/>
</dbReference>
<dbReference type="Pfam" id="PF19335">
    <property type="entry name" value="HMBD"/>
    <property type="match status" value="1"/>
</dbReference>
<evidence type="ECO:0000313" key="8">
    <source>
        <dbReference type="EMBL" id="MBD0724260.1"/>
    </source>
</evidence>
<dbReference type="Proteomes" id="UP000661715">
    <property type="component" value="Unassembled WGS sequence"/>
</dbReference>
<feature type="transmembrane region" description="Helical" evidence="2">
    <location>
        <begin position="7"/>
        <end position="25"/>
    </location>
</feature>
<feature type="domain" description="Heavy metal binding" evidence="3">
    <location>
        <begin position="40"/>
        <end position="67"/>
    </location>
</feature>
<dbReference type="Pfam" id="PF25919">
    <property type="entry name" value="BSH_CusB"/>
    <property type="match status" value="1"/>
</dbReference>
<dbReference type="Gene3D" id="2.40.30.170">
    <property type="match status" value="1"/>
</dbReference>
<gene>
    <name evidence="8" type="ORF">B6A10_03615</name>
</gene>
<dbReference type="Pfam" id="PF25869">
    <property type="entry name" value="3HB_CusB"/>
    <property type="match status" value="1"/>
</dbReference>
<dbReference type="PANTHER" id="PTHR30097">
    <property type="entry name" value="CATION EFFLUX SYSTEM PROTEIN CUSB"/>
    <property type="match status" value="1"/>
</dbReference>
<keyword evidence="2" id="KW-0812">Transmembrane</keyword>
<dbReference type="RefSeq" id="WP_188219745.1">
    <property type="nucleotide sequence ID" value="NZ_NASZ01000003.1"/>
</dbReference>
<dbReference type="InterPro" id="IPR058792">
    <property type="entry name" value="Beta-barrel_RND_2"/>
</dbReference>
<comment type="caution">
    <text evidence="8">The sequence shown here is derived from an EMBL/GenBank/DDBJ whole genome shotgun (WGS) entry which is preliminary data.</text>
</comment>
<keyword evidence="2" id="KW-1133">Transmembrane helix</keyword>
<dbReference type="PANTHER" id="PTHR30097:SF15">
    <property type="entry name" value="CATION EFFLUX SYSTEM PROTEIN CUSB"/>
    <property type="match status" value="1"/>
</dbReference>
<keyword evidence="1" id="KW-0813">Transport</keyword>
<dbReference type="Pfam" id="PF25954">
    <property type="entry name" value="Beta-barrel_RND_2"/>
    <property type="match status" value="1"/>
</dbReference>
<evidence type="ECO:0000259" key="6">
    <source>
        <dbReference type="Pfam" id="PF25954"/>
    </source>
</evidence>
<evidence type="ECO:0000259" key="7">
    <source>
        <dbReference type="Pfam" id="PF25975"/>
    </source>
</evidence>
<dbReference type="Pfam" id="PF25975">
    <property type="entry name" value="CzcB_C"/>
    <property type="match status" value="1"/>
</dbReference>
<dbReference type="EMBL" id="NASZ01000003">
    <property type="protein sequence ID" value="MBD0724260.1"/>
    <property type="molecule type" value="Genomic_DNA"/>
</dbReference>
<evidence type="ECO:0000259" key="3">
    <source>
        <dbReference type="Pfam" id="PF19335"/>
    </source>
</evidence>
<evidence type="ECO:0000313" key="9">
    <source>
        <dbReference type="Proteomes" id="UP000661715"/>
    </source>
</evidence>
<dbReference type="Gene3D" id="2.40.420.20">
    <property type="match status" value="1"/>
</dbReference>
<evidence type="ECO:0000259" key="4">
    <source>
        <dbReference type="Pfam" id="PF25869"/>
    </source>
</evidence>
<keyword evidence="2" id="KW-0472">Membrane</keyword>
<feature type="domain" description="CzcB-like C-terminal circularly permuted SH3-like" evidence="7">
    <location>
        <begin position="346"/>
        <end position="401"/>
    </location>
</feature>
<reference evidence="8 9" key="1">
    <citation type="journal article" date="2020" name="Microbiol. Res.">
        <title>Flavobacterium pokkalii sp. nov., a novel plant growth promoting native rhizobacteria isolated from pokkali rice grown in coastal saline affected agricultural regions of southern India, Kerala.</title>
        <authorList>
            <person name="Menon R.R."/>
            <person name="Kumari S."/>
            <person name="Viver T."/>
            <person name="Rameshkumar N."/>
        </authorList>
    </citation>
    <scope>NUCLEOTIDE SEQUENCE [LARGE SCALE GENOMIC DNA]</scope>
    <source>
        <strain evidence="8 9">L1I52</strain>
    </source>
</reference>
<sequence length="410" mass="45708">MNNYLKYGLLAIAVVLLGFAVYYFVGTSKNESAHSHEEAVYTCPMHPEIIRNAPGQCPICGMDLVKKTVEEEKSQSPDVEELLQPANQFVAGNFKTTRAKDTAISSELKLPGIVTYEANSYENIAARVNGRIEKMYVNYAYQKVTKGQKLFDLYSPELLTEQQNFLYLIHNDSENKPIINALKQKLLLYGMTKNQINSLVTTQRVNPIISIYSPVSGVVSGSKSNTTNDGMKTTAASGVSLLKEGDYITKNTVVFQLVSTDKVWGVFNVIQGYASQIKAGQSIQIVSELDPDEVVNVKVDFVETQLNPSEKTNRIRVYLNNAQRQFPIGLRLEGKIETFSQKGIWLPKQALVSLGSHQLVFVKKGNGFQSTKVKTGIERKGWIQILSGISTEEEVAENGYYLMDSESFIR</sequence>
<accession>A0ABR7UN01</accession>
<evidence type="ECO:0000256" key="1">
    <source>
        <dbReference type="ARBA" id="ARBA00022448"/>
    </source>
</evidence>
<feature type="domain" description="CusB-like three alpha-helical bundle" evidence="4">
    <location>
        <begin position="157"/>
        <end position="206"/>
    </location>
</feature>
<proteinExistence type="predicted"/>
<dbReference type="InterPro" id="IPR058649">
    <property type="entry name" value="CzcB_C"/>
</dbReference>
<feature type="domain" description="CusB-like beta-barrel" evidence="6">
    <location>
        <begin position="262"/>
        <end position="330"/>
    </location>
</feature>